<organism evidence="1 2">
    <name type="scientific">Ricinus communis</name>
    <name type="common">Castor bean</name>
    <dbReference type="NCBI Taxonomy" id="3988"/>
    <lineage>
        <taxon>Eukaryota</taxon>
        <taxon>Viridiplantae</taxon>
        <taxon>Streptophyta</taxon>
        <taxon>Embryophyta</taxon>
        <taxon>Tracheophyta</taxon>
        <taxon>Spermatophyta</taxon>
        <taxon>Magnoliopsida</taxon>
        <taxon>eudicotyledons</taxon>
        <taxon>Gunneridae</taxon>
        <taxon>Pentapetalae</taxon>
        <taxon>rosids</taxon>
        <taxon>fabids</taxon>
        <taxon>Malpighiales</taxon>
        <taxon>Euphorbiaceae</taxon>
        <taxon>Acalyphoideae</taxon>
        <taxon>Acalypheae</taxon>
        <taxon>Ricinus</taxon>
    </lineage>
</organism>
<dbReference type="AlphaFoldDB" id="B9T7M1"/>
<gene>
    <name evidence="1" type="ORF">RCOM_0283070</name>
</gene>
<keyword evidence="2" id="KW-1185">Reference proteome</keyword>
<accession>B9T7M1</accession>
<reference evidence="2" key="1">
    <citation type="journal article" date="2010" name="Nat. Biotechnol.">
        <title>Draft genome sequence of the oilseed species Ricinus communis.</title>
        <authorList>
            <person name="Chan A.P."/>
            <person name="Crabtree J."/>
            <person name="Zhao Q."/>
            <person name="Lorenzi H."/>
            <person name="Orvis J."/>
            <person name="Puiu D."/>
            <person name="Melake-Berhan A."/>
            <person name="Jones K.M."/>
            <person name="Redman J."/>
            <person name="Chen G."/>
            <person name="Cahoon E.B."/>
            <person name="Gedil M."/>
            <person name="Stanke M."/>
            <person name="Haas B.J."/>
            <person name="Wortman J.R."/>
            <person name="Fraser-Liggett C.M."/>
            <person name="Ravel J."/>
            <person name="Rabinowicz P.D."/>
        </authorList>
    </citation>
    <scope>NUCLEOTIDE SEQUENCE [LARGE SCALE GENOMIC DNA]</scope>
    <source>
        <strain evidence="2">cv. Hale</strain>
    </source>
</reference>
<name>B9T7M1_RICCO</name>
<sequence length="51" mass="5995">MAAWTLHKDFNQFVKDSWKYSTSQEEDSRTVGWHSKSIGYSHLLKSYQVEG</sequence>
<dbReference type="EMBL" id="EQ974773">
    <property type="protein sequence ID" value="EEF28147.1"/>
    <property type="molecule type" value="Genomic_DNA"/>
</dbReference>
<protein>
    <submittedName>
        <fullName evidence="1">Uncharacterized protein</fullName>
    </submittedName>
</protein>
<evidence type="ECO:0000313" key="1">
    <source>
        <dbReference type="EMBL" id="EEF28147.1"/>
    </source>
</evidence>
<dbReference type="Proteomes" id="UP000008311">
    <property type="component" value="Unassembled WGS sequence"/>
</dbReference>
<proteinExistence type="predicted"/>
<evidence type="ECO:0000313" key="2">
    <source>
        <dbReference type="Proteomes" id="UP000008311"/>
    </source>
</evidence>
<dbReference type="InParanoid" id="B9T7M1"/>